<keyword evidence="7" id="KW-1185">Reference proteome</keyword>
<proteinExistence type="predicted"/>
<evidence type="ECO:0000256" key="5">
    <source>
        <dbReference type="ARBA" id="ARBA00023242"/>
    </source>
</evidence>
<organism evidence="6 7">
    <name type="scientific">Lojkania enalia</name>
    <dbReference type="NCBI Taxonomy" id="147567"/>
    <lineage>
        <taxon>Eukaryota</taxon>
        <taxon>Fungi</taxon>
        <taxon>Dikarya</taxon>
        <taxon>Ascomycota</taxon>
        <taxon>Pezizomycotina</taxon>
        <taxon>Dothideomycetes</taxon>
        <taxon>Pleosporomycetidae</taxon>
        <taxon>Pleosporales</taxon>
        <taxon>Pleosporales incertae sedis</taxon>
        <taxon>Lojkania</taxon>
    </lineage>
</organism>
<evidence type="ECO:0000313" key="6">
    <source>
        <dbReference type="EMBL" id="KAF2269048.1"/>
    </source>
</evidence>
<keyword evidence="1" id="KW-0479">Metal-binding</keyword>
<evidence type="ECO:0000256" key="3">
    <source>
        <dbReference type="ARBA" id="ARBA00023015"/>
    </source>
</evidence>
<comment type="caution">
    <text evidence="6">The sequence shown here is derived from an EMBL/GenBank/DDBJ whole genome shotgun (WGS) entry which is preliminary data.</text>
</comment>
<accession>A0A9P4TPE4</accession>
<sequence>PDATKRLSDLTHPTMNIRFLRTRPKFKTGAQMTANNMARILYSYPKMLIEHNTCPPFLHPQWVSACNSEESMEPLANCISLLAMLSTRSRSTASLFWRNARMECDRIASNHTSFNSYGLIATVQALLIYMLIRVAEGETEHNNHDAALLGTLTVVLGELRRQAQYTSLEQDSLDIMCPGISWGQWIFQESRRRVAIVFHIINMLVCMSPATTCIGQPGLILAPLPARKQLWEAASEEQWLQELHRVPSVNGGFALAESGDLIELDEYQMKSLSMSGSVEACTSSKSKENWEEWCAGMDGFGALIMLAASLTL</sequence>
<dbReference type="AlphaFoldDB" id="A0A9P4TPE4"/>
<dbReference type="OrthoDB" id="5423818at2759"/>
<dbReference type="EMBL" id="ML986584">
    <property type="protein sequence ID" value="KAF2269048.1"/>
    <property type="molecule type" value="Genomic_DNA"/>
</dbReference>
<dbReference type="PANTHER" id="PTHR47660:SF3">
    <property type="entry name" value="FINGER DOMAIN PROTEIN, PUTATIVE (AFU_ORTHOLOGUE AFUA_4G03310)-RELATED"/>
    <property type="match status" value="1"/>
</dbReference>
<evidence type="ECO:0000256" key="1">
    <source>
        <dbReference type="ARBA" id="ARBA00022723"/>
    </source>
</evidence>
<keyword evidence="2" id="KW-0862">Zinc</keyword>
<dbReference type="PANTHER" id="PTHR47660">
    <property type="entry name" value="TRANSCRIPTION FACTOR WITH C2H2 AND ZN(2)-CYS(6) DNA BINDING DOMAIN (EUROFUNG)-RELATED-RELATED"/>
    <property type="match status" value="1"/>
</dbReference>
<feature type="non-terminal residue" evidence="6">
    <location>
        <position position="1"/>
    </location>
</feature>
<dbReference type="GO" id="GO:0046872">
    <property type="term" value="F:metal ion binding"/>
    <property type="evidence" value="ECO:0007669"/>
    <property type="project" value="UniProtKB-KW"/>
</dbReference>
<keyword evidence="4" id="KW-0804">Transcription</keyword>
<evidence type="ECO:0008006" key="8">
    <source>
        <dbReference type="Google" id="ProtNLM"/>
    </source>
</evidence>
<keyword evidence="5" id="KW-0539">Nucleus</keyword>
<name>A0A9P4TPE4_9PLEO</name>
<dbReference type="Proteomes" id="UP000800093">
    <property type="component" value="Unassembled WGS sequence"/>
</dbReference>
<evidence type="ECO:0000256" key="2">
    <source>
        <dbReference type="ARBA" id="ARBA00022833"/>
    </source>
</evidence>
<reference evidence="7" key="1">
    <citation type="journal article" date="2020" name="Stud. Mycol.">
        <title>101 Dothideomycetes genomes: A test case for predicting lifestyles and emergence of pathogens.</title>
        <authorList>
            <person name="Haridas S."/>
            <person name="Albert R."/>
            <person name="Binder M."/>
            <person name="Bloem J."/>
            <person name="LaButti K."/>
            <person name="Salamov A."/>
            <person name="Andreopoulos B."/>
            <person name="Baker S."/>
            <person name="Barry K."/>
            <person name="Bills G."/>
            <person name="Bluhm B."/>
            <person name="Cannon C."/>
            <person name="Castanera R."/>
            <person name="Culley D."/>
            <person name="Daum C."/>
            <person name="Ezra D."/>
            <person name="Gonzalez J."/>
            <person name="Henrissat B."/>
            <person name="Kuo A."/>
            <person name="Liang C."/>
            <person name="Lipzen A."/>
            <person name="Lutzoni F."/>
            <person name="Magnuson J."/>
            <person name="Mondo S."/>
            <person name="Nolan M."/>
            <person name="Ohm R."/>
            <person name="Pangilinan J."/>
            <person name="Park H.-J."/>
            <person name="Ramirez L."/>
            <person name="Alfaro M."/>
            <person name="Sun H."/>
            <person name="Tritt A."/>
            <person name="Yoshinaga Y."/>
            <person name="Zwiers L.-H."/>
            <person name="Turgeon B."/>
            <person name="Goodwin S."/>
            <person name="Spatafora J."/>
            <person name="Crous P."/>
            <person name="Grigoriev I."/>
        </authorList>
    </citation>
    <scope>NUCLEOTIDE SEQUENCE [LARGE SCALE GENOMIC DNA]</scope>
    <source>
        <strain evidence="7">CBS 304.66</strain>
    </source>
</reference>
<evidence type="ECO:0000256" key="4">
    <source>
        <dbReference type="ARBA" id="ARBA00023163"/>
    </source>
</evidence>
<gene>
    <name evidence="6" type="ORF">CC78DRAFT_454376</name>
</gene>
<keyword evidence="3" id="KW-0805">Transcription regulation</keyword>
<protein>
    <recommendedName>
        <fullName evidence="8">Transcription factor domain-containing protein</fullName>
    </recommendedName>
</protein>
<evidence type="ECO:0000313" key="7">
    <source>
        <dbReference type="Proteomes" id="UP000800093"/>
    </source>
</evidence>